<keyword evidence="2" id="KW-1185">Reference proteome</keyword>
<evidence type="ECO:0000313" key="1">
    <source>
        <dbReference type="EMBL" id="KAA3474781.1"/>
    </source>
</evidence>
<dbReference type="EMBL" id="SMMG02000005">
    <property type="protein sequence ID" value="KAA3474781.1"/>
    <property type="molecule type" value="Genomic_DNA"/>
</dbReference>
<reference evidence="2" key="1">
    <citation type="journal article" date="2019" name="Plant Biotechnol. J.">
        <title>Genome sequencing of the Australian wild diploid species Gossypium australe highlights disease resistance and delayed gland morphogenesis.</title>
        <authorList>
            <person name="Cai Y."/>
            <person name="Cai X."/>
            <person name="Wang Q."/>
            <person name="Wang P."/>
            <person name="Zhang Y."/>
            <person name="Cai C."/>
            <person name="Xu Y."/>
            <person name="Wang K."/>
            <person name="Zhou Z."/>
            <person name="Wang C."/>
            <person name="Geng S."/>
            <person name="Li B."/>
            <person name="Dong Q."/>
            <person name="Hou Y."/>
            <person name="Wang H."/>
            <person name="Ai P."/>
            <person name="Liu Z."/>
            <person name="Yi F."/>
            <person name="Sun M."/>
            <person name="An G."/>
            <person name="Cheng J."/>
            <person name="Zhang Y."/>
            <person name="Shi Q."/>
            <person name="Xie Y."/>
            <person name="Shi X."/>
            <person name="Chang Y."/>
            <person name="Huang F."/>
            <person name="Chen Y."/>
            <person name="Hong S."/>
            <person name="Mi L."/>
            <person name="Sun Q."/>
            <person name="Zhang L."/>
            <person name="Zhou B."/>
            <person name="Peng R."/>
            <person name="Zhang X."/>
            <person name="Liu F."/>
        </authorList>
    </citation>
    <scope>NUCLEOTIDE SEQUENCE [LARGE SCALE GENOMIC DNA]</scope>
    <source>
        <strain evidence="2">cv. PA1801</strain>
    </source>
</reference>
<gene>
    <name evidence="1" type="ORF">EPI10_025041</name>
</gene>
<keyword evidence="1" id="KW-0969">Cilium</keyword>
<keyword evidence="1" id="KW-0966">Cell projection</keyword>
<evidence type="ECO:0000313" key="2">
    <source>
        <dbReference type="Proteomes" id="UP000325315"/>
    </source>
</evidence>
<dbReference type="AlphaFoldDB" id="A0A5B6VZ93"/>
<keyword evidence="1" id="KW-0282">Flagellum</keyword>
<protein>
    <submittedName>
        <fullName evidence="1">Dynein-1-beta heavy chain, flagellar inner arm I1 complex</fullName>
    </submittedName>
</protein>
<organism evidence="1 2">
    <name type="scientific">Gossypium australe</name>
    <dbReference type="NCBI Taxonomy" id="47621"/>
    <lineage>
        <taxon>Eukaryota</taxon>
        <taxon>Viridiplantae</taxon>
        <taxon>Streptophyta</taxon>
        <taxon>Embryophyta</taxon>
        <taxon>Tracheophyta</taxon>
        <taxon>Spermatophyta</taxon>
        <taxon>Magnoliopsida</taxon>
        <taxon>eudicotyledons</taxon>
        <taxon>Gunneridae</taxon>
        <taxon>Pentapetalae</taxon>
        <taxon>rosids</taxon>
        <taxon>malvids</taxon>
        <taxon>Malvales</taxon>
        <taxon>Malvaceae</taxon>
        <taxon>Malvoideae</taxon>
        <taxon>Gossypium</taxon>
    </lineage>
</organism>
<name>A0A5B6VZ93_9ROSI</name>
<dbReference type="Proteomes" id="UP000325315">
    <property type="component" value="Unassembled WGS sequence"/>
</dbReference>
<dbReference type="OrthoDB" id="1017071at2759"/>
<comment type="caution">
    <text evidence="1">The sequence shown here is derived from an EMBL/GenBank/DDBJ whole genome shotgun (WGS) entry which is preliminary data.</text>
</comment>
<accession>A0A5B6VZ93</accession>
<proteinExistence type="predicted"/>
<sequence>MDLNPKEIPNFTACKPACASAINGDVISEWMIDFDASHSLFAPFTTKPEAEVAFLESKAASKRMVASVPCLCCLRLVLSSSFPPCYCLPFMALSESVVTILFCNLTPRAGAVANYSTQAQVLEVREKVPRDAPYSD</sequence>